<dbReference type="EMBL" id="GBRH01258358">
    <property type="protein sequence ID" value="JAD39537.1"/>
    <property type="molecule type" value="Transcribed_RNA"/>
</dbReference>
<reference evidence="1" key="1">
    <citation type="submission" date="2014-09" db="EMBL/GenBank/DDBJ databases">
        <authorList>
            <person name="Magalhaes I.L.F."/>
            <person name="Oliveira U."/>
            <person name="Santos F.R."/>
            <person name="Vidigal T.H.D.A."/>
            <person name="Brescovit A.D."/>
            <person name="Santos A.J."/>
        </authorList>
    </citation>
    <scope>NUCLEOTIDE SEQUENCE</scope>
    <source>
        <tissue evidence="1">Shoot tissue taken approximately 20 cm above the soil surface</tissue>
    </source>
</reference>
<reference evidence="1" key="2">
    <citation type="journal article" date="2015" name="Data Brief">
        <title>Shoot transcriptome of the giant reed, Arundo donax.</title>
        <authorList>
            <person name="Barrero R.A."/>
            <person name="Guerrero F.D."/>
            <person name="Moolhuijzen P."/>
            <person name="Goolsby J.A."/>
            <person name="Tidwell J."/>
            <person name="Bellgard S.E."/>
            <person name="Bellgard M.I."/>
        </authorList>
    </citation>
    <scope>NUCLEOTIDE SEQUENCE</scope>
    <source>
        <tissue evidence="1">Shoot tissue taken approximately 20 cm above the soil surface</tissue>
    </source>
</reference>
<protein>
    <submittedName>
        <fullName evidence="1">Uncharacterized protein</fullName>
    </submittedName>
</protein>
<proteinExistence type="predicted"/>
<evidence type="ECO:0000313" key="1">
    <source>
        <dbReference type="EMBL" id="JAD39537.1"/>
    </source>
</evidence>
<organism evidence="1">
    <name type="scientific">Arundo donax</name>
    <name type="common">Giant reed</name>
    <name type="synonym">Donax arundinaceus</name>
    <dbReference type="NCBI Taxonomy" id="35708"/>
    <lineage>
        <taxon>Eukaryota</taxon>
        <taxon>Viridiplantae</taxon>
        <taxon>Streptophyta</taxon>
        <taxon>Embryophyta</taxon>
        <taxon>Tracheophyta</taxon>
        <taxon>Spermatophyta</taxon>
        <taxon>Magnoliopsida</taxon>
        <taxon>Liliopsida</taxon>
        <taxon>Poales</taxon>
        <taxon>Poaceae</taxon>
        <taxon>PACMAD clade</taxon>
        <taxon>Arundinoideae</taxon>
        <taxon>Arundineae</taxon>
        <taxon>Arundo</taxon>
    </lineage>
</organism>
<name>A0A0A8ZXL7_ARUDO</name>
<sequence length="54" mass="6514">MGLDVEHSTQKRKQPILLDQLLKRFFDNHSEENILEAYDTLHFKIHEQEPRNNP</sequence>
<accession>A0A0A8ZXL7</accession>
<dbReference type="AlphaFoldDB" id="A0A0A8ZXL7"/>